<feature type="domain" description="FecR protein" evidence="2">
    <location>
        <begin position="126"/>
        <end position="219"/>
    </location>
</feature>
<dbReference type="PANTHER" id="PTHR30273">
    <property type="entry name" value="PERIPLASMIC SIGNAL SENSOR AND SIGMA FACTOR ACTIVATOR FECR-RELATED"/>
    <property type="match status" value="1"/>
</dbReference>
<name>A0A1V9G8S1_9BACT</name>
<organism evidence="4 5">
    <name type="scientific">Niastella vici</name>
    <dbReference type="NCBI Taxonomy" id="1703345"/>
    <lineage>
        <taxon>Bacteria</taxon>
        <taxon>Pseudomonadati</taxon>
        <taxon>Bacteroidota</taxon>
        <taxon>Chitinophagia</taxon>
        <taxon>Chitinophagales</taxon>
        <taxon>Chitinophagaceae</taxon>
        <taxon>Niastella</taxon>
    </lineage>
</organism>
<dbReference type="Gene3D" id="3.55.50.30">
    <property type="match status" value="1"/>
</dbReference>
<comment type="caution">
    <text evidence="4">The sequence shown here is derived from an EMBL/GenBank/DDBJ whole genome shotgun (WGS) entry which is preliminary data.</text>
</comment>
<dbReference type="Pfam" id="PF04773">
    <property type="entry name" value="FecR"/>
    <property type="match status" value="1"/>
</dbReference>
<evidence type="ECO:0000256" key="1">
    <source>
        <dbReference type="SAM" id="Phobius"/>
    </source>
</evidence>
<dbReference type="Gene3D" id="2.60.120.1440">
    <property type="match status" value="1"/>
</dbReference>
<gene>
    <name evidence="4" type="ORF">A3860_01355</name>
</gene>
<dbReference type="OrthoDB" id="697544at2"/>
<dbReference type="InterPro" id="IPR032508">
    <property type="entry name" value="FecR_C"/>
</dbReference>
<dbReference type="PIRSF" id="PIRSF018266">
    <property type="entry name" value="FecR"/>
    <property type="match status" value="1"/>
</dbReference>
<evidence type="ECO:0000313" key="5">
    <source>
        <dbReference type="Proteomes" id="UP000192796"/>
    </source>
</evidence>
<evidence type="ECO:0000259" key="2">
    <source>
        <dbReference type="Pfam" id="PF04773"/>
    </source>
</evidence>
<dbReference type="InterPro" id="IPR012373">
    <property type="entry name" value="Ferrdict_sens_TM"/>
</dbReference>
<dbReference type="PANTHER" id="PTHR30273:SF2">
    <property type="entry name" value="PROTEIN FECR"/>
    <property type="match status" value="1"/>
</dbReference>
<dbReference type="RefSeq" id="WP_081144733.1">
    <property type="nucleotide sequence ID" value="NZ_LVYD01000001.1"/>
</dbReference>
<accession>A0A1V9G8S1</accession>
<keyword evidence="1" id="KW-1133">Transmembrane helix</keyword>
<proteinExistence type="predicted"/>
<keyword evidence="1" id="KW-0472">Membrane</keyword>
<dbReference type="InterPro" id="IPR006860">
    <property type="entry name" value="FecR"/>
</dbReference>
<evidence type="ECO:0000313" key="4">
    <source>
        <dbReference type="EMBL" id="OQP67035.1"/>
    </source>
</evidence>
<evidence type="ECO:0008006" key="6">
    <source>
        <dbReference type="Google" id="ProtNLM"/>
    </source>
</evidence>
<dbReference type="Pfam" id="PF16344">
    <property type="entry name" value="FecR_C"/>
    <property type="match status" value="1"/>
</dbReference>
<keyword evidence="5" id="KW-1185">Reference proteome</keyword>
<sequence length="332" mass="37960">MEERIKYLFRQYLNNTCTKKEFEEFFSYINEATHNELIRELIKKAYEETGQINPSLTYVDERGHLVLTESAMNEQSVTAKQRRKKNQVRFAMAAVVVGLLAGFVWLINQRAHQSNTAPKPVLAKKNTGRSEYKYLLLPDSTQVWLNAASTLEYPNRFAPGKREVYLTGEAYFDVKHANKQPFLIHTGKVTTLVLGTAFNIKAYPGRENIIVSVSRGKVRVNYEEKEVATLTPGQQVKVSNNNNTAVQKNIAVTETAPWQQGNLVYDDETINDIIADLERIYDVTIRLQNTTLGKERVSTSFRRETGIENALQLLCNLTDTRLKQVNNMYVIE</sequence>
<keyword evidence="1" id="KW-0812">Transmembrane</keyword>
<dbReference type="AlphaFoldDB" id="A0A1V9G8S1"/>
<evidence type="ECO:0000259" key="3">
    <source>
        <dbReference type="Pfam" id="PF16344"/>
    </source>
</evidence>
<feature type="transmembrane region" description="Helical" evidence="1">
    <location>
        <begin position="90"/>
        <end position="107"/>
    </location>
</feature>
<dbReference type="GO" id="GO:0016989">
    <property type="term" value="F:sigma factor antagonist activity"/>
    <property type="evidence" value="ECO:0007669"/>
    <property type="project" value="TreeGrafter"/>
</dbReference>
<dbReference type="EMBL" id="LVYD01000001">
    <property type="protein sequence ID" value="OQP67035.1"/>
    <property type="molecule type" value="Genomic_DNA"/>
</dbReference>
<protein>
    <recommendedName>
        <fullName evidence="6">FecR protein domain-containing protein</fullName>
    </recommendedName>
</protein>
<dbReference type="STRING" id="1703345.A3860_01355"/>
<feature type="domain" description="Protein FecR C-terminal" evidence="3">
    <location>
        <begin position="263"/>
        <end position="328"/>
    </location>
</feature>
<dbReference type="Proteomes" id="UP000192796">
    <property type="component" value="Unassembled WGS sequence"/>
</dbReference>
<reference evidence="4 5" key="1">
    <citation type="submission" date="2016-03" db="EMBL/GenBank/DDBJ databases">
        <title>Niastella vici sp. nov., isolated from farmland soil.</title>
        <authorList>
            <person name="Chen L."/>
            <person name="Wang D."/>
            <person name="Yang S."/>
            <person name="Wang G."/>
        </authorList>
    </citation>
    <scope>NUCLEOTIDE SEQUENCE [LARGE SCALE GENOMIC DNA]</scope>
    <source>
        <strain evidence="4 5">DJ57</strain>
    </source>
</reference>